<dbReference type="PANTHER" id="PTHR14614">
    <property type="entry name" value="HEPATOCELLULAR CARCINOMA-ASSOCIATED ANTIGEN"/>
    <property type="match status" value="1"/>
</dbReference>
<keyword evidence="3" id="KW-1185">Reference proteome</keyword>
<keyword evidence="1" id="KW-0472">Membrane</keyword>
<dbReference type="AlphaFoldDB" id="K2NTW7"/>
<dbReference type="Proteomes" id="UP000007350">
    <property type="component" value="Unassembled WGS sequence"/>
</dbReference>
<gene>
    <name evidence="2" type="ORF">MOQ_001357</name>
</gene>
<proteinExistence type="predicted"/>
<accession>K2NTW7</accession>
<evidence type="ECO:0008006" key="4">
    <source>
        <dbReference type="Google" id="ProtNLM"/>
    </source>
</evidence>
<comment type="caution">
    <text evidence="2">The sequence shown here is derived from an EMBL/GenBank/DDBJ whole genome shotgun (WGS) entry which is preliminary data.</text>
</comment>
<sequence length="526" mass="58911">MQHTSFRPYPPKSLLLFLQSAPPQVTFEAFKDDCKLFGMPWYCPQAQQLCVVLLVRHPLVQKYPPRKSNVRAFLKHFITQLELIWDTSHVKETLNDEVIDSQLIEVYIDYSTSADSDSQASMCYKTFYAPGAQETFLSVRLAAEQFTNVGLALWPAALVLVQLLLTECSSPTPVILPHEGALRILELGAGVGLTPVMLHHYSCYKKRVQGSVLTDYQPELVENILFNLRSHTMKGERPHASLSDTEEAGAPYVAELLDWTVHERNREKLREWGCNVILAADCIYEVDLIDSLVTTLHQALSVSEAAVAIVVQTHRQNKTMKCFFDAVRKAAMCVSSYRLAKCSNQPSENLVILQSSLCEEDAIAGSAVVCDEIDADGSFKGCQAESCVHGWVGSFFCTLRRLWAFTCFDSVDNQHASSFVCPAVAAAGGGGGGSLRFCGPYFIGEGRTHTNTQIHACMRLYWRGTFFKHLSRRSNGVSFLPMRGMKNSYPFLFLFLSFSFFLNFSVWPWLLQVPLNRVGGGRVRHN</sequence>
<keyword evidence="1" id="KW-0812">Transmembrane</keyword>
<dbReference type="Pfam" id="PF10294">
    <property type="entry name" value="Methyltransf_16"/>
    <property type="match status" value="1"/>
</dbReference>
<protein>
    <recommendedName>
        <fullName evidence="4">FAM86 N-terminal domain-containing protein</fullName>
    </recommendedName>
</protein>
<evidence type="ECO:0000313" key="2">
    <source>
        <dbReference type="EMBL" id="EKF38441.1"/>
    </source>
</evidence>
<reference evidence="2 3" key="1">
    <citation type="journal article" date="2012" name="BMC Genomics">
        <title>Comparative genomic analysis of human infective Trypanosoma cruzi lineages with the bat-restricted subspecies T. cruzi marinkellei.</title>
        <authorList>
            <person name="Franzen O."/>
            <person name="Talavera-Lopez C."/>
            <person name="Ochaya S."/>
            <person name="Butler C.E."/>
            <person name="Messenger L.A."/>
            <person name="Lewis M.D."/>
            <person name="Llewellyn M.S."/>
            <person name="Marinkelle C.J."/>
            <person name="Tyler K.M."/>
            <person name="Miles M.A."/>
            <person name="Andersson B."/>
        </authorList>
    </citation>
    <scope>NUCLEOTIDE SEQUENCE [LARGE SCALE GENOMIC DNA]</scope>
    <source>
        <strain evidence="2 3">B7</strain>
    </source>
</reference>
<evidence type="ECO:0000256" key="1">
    <source>
        <dbReference type="SAM" id="Phobius"/>
    </source>
</evidence>
<name>K2NTW7_TRYCR</name>
<organism evidence="2 3">
    <name type="scientific">Trypanosoma cruzi marinkellei</name>
    <dbReference type="NCBI Taxonomy" id="85056"/>
    <lineage>
        <taxon>Eukaryota</taxon>
        <taxon>Discoba</taxon>
        <taxon>Euglenozoa</taxon>
        <taxon>Kinetoplastea</taxon>
        <taxon>Metakinetoplastina</taxon>
        <taxon>Trypanosomatida</taxon>
        <taxon>Trypanosomatidae</taxon>
        <taxon>Trypanosoma</taxon>
        <taxon>Schizotrypanum</taxon>
    </lineage>
</organism>
<evidence type="ECO:0000313" key="3">
    <source>
        <dbReference type="Proteomes" id="UP000007350"/>
    </source>
</evidence>
<feature type="transmembrane region" description="Helical" evidence="1">
    <location>
        <begin position="491"/>
        <end position="510"/>
    </location>
</feature>
<dbReference type="InterPro" id="IPR029063">
    <property type="entry name" value="SAM-dependent_MTases_sf"/>
</dbReference>
<keyword evidence="1" id="KW-1133">Transmembrane helix</keyword>
<dbReference type="EMBL" id="AHKC01005632">
    <property type="protein sequence ID" value="EKF38441.1"/>
    <property type="molecule type" value="Genomic_DNA"/>
</dbReference>
<dbReference type="PANTHER" id="PTHR14614:SF130">
    <property type="entry name" value="PROTEIN-LYSINE N-METHYLTRANSFERASE EEF2KMT"/>
    <property type="match status" value="1"/>
</dbReference>
<dbReference type="Gene3D" id="3.40.50.150">
    <property type="entry name" value="Vaccinia Virus protein VP39"/>
    <property type="match status" value="1"/>
</dbReference>
<dbReference type="InterPro" id="IPR019410">
    <property type="entry name" value="Methyltransf_16"/>
</dbReference>
<dbReference type="OrthoDB" id="194386at2759"/>